<feature type="region of interest" description="Disordered" evidence="1">
    <location>
        <begin position="113"/>
        <end position="146"/>
    </location>
</feature>
<dbReference type="AlphaFoldDB" id="A0A1N7K5M4"/>
<dbReference type="STRING" id="407234.SAMN05421795_101635"/>
<keyword evidence="3" id="KW-1185">Reference proteome</keyword>
<dbReference type="Proteomes" id="UP000186098">
    <property type="component" value="Unassembled WGS sequence"/>
</dbReference>
<accession>A0A1N7K5M4</accession>
<evidence type="ECO:0000256" key="1">
    <source>
        <dbReference type="SAM" id="MobiDB-lite"/>
    </source>
</evidence>
<proteinExistence type="predicted"/>
<feature type="compositionally biased region" description="Acidic residues" evidence="1">
    <location>
        <begin position="117"/>
        <end position="138"/>
    </location>
</feature>
<dbReference type="RefSeq" id="WP_076363426.1">
    <property type="nucleotide sequence ID" value="NZ_FTOM01000001.1"/>
</dbReference>
<organism evidence="2 3">
    <name type="scientific">Phaeovulum vinaykumarii</name>
    <dbReference type="NCBI Taxonomy" id="407234"/>
    <lineage>
        <taxon>Bacteria</taxon>
        <taxon>Pseudomonadati</taxon>
        <taxon>Pseudomonadota</taxon>
        <taxon>Alphaproteobacteria</taxon>
        <taxon>Rhodobacterales</taxon>
        <taxon>Paracoccaceae</taxon>
        <taxon>Phaeovulum</taxon>
    </lineage>
</organism>
<protein>
    <submittedName>
        <fullName evidence="2">Uncharacterized protein</fullName>
    </submittedName>
</protein>
<evidence type="ECO:0000313" key="3">
    <source>
        <dbReference type="Proteomes" id="UP000186098"/>
    </source>
</evidence>
<reference evidence="3" key="1">
    <citation type="submission" date="2017-01" db="EMBL/GenBank/DDBJ databases">
        <authorList>
            <person name="Varghese N."/>
            <person name="Submissions S."/>
        </authorList>
    </citation>
    <scope>NUCLEOTIDE SEQUENCE [LARGE SCALE GENOMIC DNA]</scope>
    <source>
        <strain evidence="3">DSM 18714</strain>
    </source>
</reference>
<evidence type="ECO:0000313" key="2">
    <source>
        <dbReference type="EMBL" id="SIS56903.1"/>
    </source>
</evidence>
<sequence>MLKHRGFPGRLTGTDFQFTIRRANPRGVTKLIRRERYRDRAALDRRADEAFLAALIEHFGEEPFERGNLDAGRLSWLFGREVLPAEEPFDPESYDALLRVDLARAQASFPQLFEAGDAGDWDDDEDDDAADDDWDDADAPGPRGRR</sequence>
<gene>
    <name evidence="2" type="ORF">SAMN05421795_101635</name>
</gene>
<dbReference type="EMBL" id="FTOM01000001">
    <property type="protein sequence ID" value="SIS56903.1"/>
    <property type="molecule type" value="Genomic_DNA"/>
</dbReference>
<name>A0A1N7K5M4_9RHOB</name>
<dbReference type="OrthoDB" id="7857449at2"/>